<dbReference type="EMBL" id="JBGBPQ010000004">
    <property type="protein sequence ID" value="KAL1525408.1"/>
    <property type="molecule type" value="Genomic_DNA"/>
</dbReference>
<feature type="region of interest" description="Disordered" evidence="1">
    <location>
        <begin position="198"/>
        <end position="219"/>
    </location>
</feature>
<dbReference type="Proteomes" id="UP001515480">
    <property type="component" value="Unassembled WGS sequence"/>
</dbReference>
<proteinExistence type="predicted"/>
<evidence type="ECO:0000313" key="3">
    <source>
        <dbReference type="Proteomes" id="UP001515480"/>
    </source>
</evidence>
<keyword evidence="3" id="KW-1185">Reference proteome</keyword>
<dbReference type="AlphaFoldDB" id="A0AB34JSZ6"/>
<sequence>MESLPASLQALLPQAPVETAEACVREWEELLALQSRLLAESERGLPHAPLAPSPLVQHVTALLDAEDVRWRDGAYVLERRWAAEREALVGWWRSDDAAALHQSVEDAGEMAARLTASLRDLPPSASSAERVALREALGLAELDISTLLLMSEQELGAPIKGDTASSLCEHVFRAAACREVPLARDFVATVERLSRERARAVSGDADPPATPFGATPDVSMPPDSRARAAAMCLLLSLVANATPLQRLHAMLPYVYESAIDEEPLPFRAQLDLFRSMHAAAATAKVAMVELLRSFSTTRTGSDLAGPLNMQAKIRTQDAEDALNAVLSKRPYTWAVQPPHALEFLMWCSTVDDTIRAAVSSTVQEP</sequence>
<organism evidence="2 3">
    <name type="scientific">Prymnesium parvum</name>
    <name type="common">Toxic golden alga</name>
    <dbReference type="NCBI Taxonomy" id="97485"/>
    <lineage>
        <taxon>Eukaryota</taxon>
        <taxon>Haptista</taxon>
        <taxon>Haptophyta</taxon>
        <taxon>Prymnesiophyceae</taxon>
        <taxon>Prymnesiales</taxon>
        <taxon>Prymnesiaceae</taxon>
        <taxon>Prymnesium</taxon>
    </lineage>
</organism>
<accession>A0AB34JSZ6</accession>
<evidence type="ECO:0000256" key="1">
    <source>
        <dbReference type="SAM" id="MobiDB-lite"/>
    </source>
</evidence>
<comment type="caution">
    <text evidence="2">The sequence shown here is derived from an EMBL/GenBank/DDBJ whole genome shotgun (WGS) entry which is preliminary data.</text>
</comment>
<reference evidence="2 3" key="1">
    <citation type="journal article" date="2024" name="Science">
        <title>Giant polyketide synthase enzymes in the biosynthesis of giant marine polyether toxins.</title>
        <authorList>
            <person name="Fallon T.R."/>
            <person name="Shende V.V."/>
            <person name="Wierzbicki I.H."/>
            <person name="Pendleton A.L."/>
            <person name="Watervoot N.F."/>
            <person name="Auber R.P."/>
            <person name="Gonzalez D.J."/>
            <person name="Wisecaver J.H."/>
            <person name="Moore B.S."/>
        </authorList>
    </citation>
    <scope>NUCLEOTIDE SEQUENCE [LARGE SCALE GENOMIC DNA]</scope>
    <source>
        <strain evidence="2 3">12B1</strain>
    </source>
</reference>
<gene>
    <name evidence="2" type="ORF">AB1Y20_020267</name>
</gene>
<name>A0AB34JSZ6_PRYPA</name>
<protein>
    <submittedName>
        <fullName evidence="2">Uncharacterized protein</fullName>
    </submittedName>
</protein>
<evidence type="ECO:0000313" key="2">
    <source>
        <dbReference type="EMBL" id="KAL1525408.1"/>
    </source>
</evidence>